<organism evidence="5 6">
    <name type="scientific">Syncephalis pseudoplumigaleata</name>
    <dbReference type="NCBI Taxonomy" id="1712513"/>
    <lineage>
        <taxon>Eukaryota</taxon>
        <taxon>Fungi</taxon>
        <taxon>Fungi incertae sedis</taxon>
        <taxon>Zoopagomycota</taxon>
        <taxon>Zoopagomycotina</taxon>
        <taxon>Zoopagomycetes</taxon>
        <taxon>Zoopagales</taxon>
        <taxon>Piptocephalidaceae</taxon>
        <taxon>Syncephalis</taxon>
    </lineage>
</organism>
<dbReference type="OrthoDB" id="2432613at2759"/>
<feature type="chain" id="PRO_5020202691" evidence="3">
    <location>
        <begin position="21"/>
        <end position="248"/>
    </location>
</feature>
<dbReference type="PANTHER" id="PTHR40633:SF1">
    <property type="entry name" value="GPI ANCHORED SERINE-THREONINE RICH PROTEIN (AFU_ORTHOLOGUE AFUA_1G03630)"/>
    <property type="match status" value="1"/>
</dbReference>
<feature type="compositionally biased region" description="Low complexity" evidence="2">
    <location>
        <begin position="138"/>
        <end position="167"/>
    </location>
</feature>
<evidence type="ECO:0000256" key="3">
    <source>
        <dbReference type="SAM" id="SignalP"/>
    </source>
</evidence>
<evidence type="ECO:0000256" key="1">
    <source>
        <dbReference type="ARBA" id="ARBA00022729"/>
    </source>
</evidence>
<evidence type="ECO:0000313" key="6">
    <source>
        <dbReference type="Proteomes" id="UP000278143"/>
    </source>
</evidence>
<feature type="domain" description="Yeast cell wall synthesis Kre9/Knh1-like N-terminal" evidence="4">
    <location>
        <begin position="27"/>
        <end position="121"/>
    </location>
</feature>
<proteinExistence type="predicted"/>
<evidence type="ECO:0000313" key="5">
    <source>
        <dbReference type="EMBL" id="RKP24148.1"/>
    </source>
</evidence>
<dbReference type="Pfam" id="PF10342">
    <property type="entry name" value="Kre9_KNH"/>
    <property type="match status" value="1"/>
</dbReference>
<evidence type="ECO:0000259" key="4">
    <source>
        <dbReference type="Pfam" id="PF10342"/>
    </source>
</evidence>
<accession>A0A4P9YWC6</accession>
<keyword evidence="6" id="KW-1185">Reference proteome</keyword>
<feature type="signal peptide" evidence="3">
    <location>
        <begin position="1"/>
        <end position="20"/>
    </location>
</feature>
<name>A0A4P9YWC6_9FUNG</name>
<feature type="compositionally biased region" description="Low complexity" evidence="2">
    <location>
        <begin position="174"/>
        <end position="187"/>
    </location>
</feature>
<dbReference type="EMBL" id="KZ990417">
    <property type="protein sequence ID" value="RKP24148.1"/>
    <property type="molecule type" value="Genomic_DNA"/>
</dbReference>
<feature type="compositionally biased region" description="Basic and acidic residues" evidence="2">
    <location>
        <begin position="188"/>
        <end position="199"/>
    </location>
</feature>
<keyword evidence="1 3" id="KW-0732">Signal</keyword>
<dbReference type="AlphaFoldDB" id="A0A4P9YWC6"/>
<feature type="region of interest" description="Disordered" evidence="2">
    <location>
        <begin position="126"/>
        <end position="221"/>
    </location>
</feature>
<reference evidence="6" key="1">
    <citation type="journal article" date="2018" name="Nat. Microbiol.">
        <title>Leveraging single-cell genomics to expand the fungal tree of life.</title>
        <authorList>
            <person name="Ahrendt S.R."/>
            <person name="Quandt C.A."/>
            <person name="Ciobanu D."/>
            <person name="Clum A."/>
            <person name="Salamov A."/>
            <person name="Andreopoulos B."/>
            <person name="Cheng J.F."/>
            <person name="Woyke T."/>
            <person name="Pelin A."/>
            <person name="Henrissat B."/>
            <person name="Reynolds N.K."/>
            <person name="Benny G.L."/>
            <person name="Smith M.E."/>
            <person name="James T.Y."/>
            <person name="Grigoriev I.V."/>
        </authorList>
    </citation>
    <scope>NUCLEOTIDE SEQUENCE [LARGE SCALE GENOMIC DNA]</scope>
    <source>
        <strain evidence="6">Benny S71-1</strain>
    </source>
</reference>
<dbReference type="Proteomes" id="UP000278143">
    <property type="component" value="Unassembled WGS sequence"/>
</dbReference>
<evidence type="ECO:0000256" key="2">
    <source>
        <dbReference type="SAM" id="MobiDB-lite"/>
    </source>
</evidence>
<gene>
    <name evidence="5" type="ORF">SYNPS1DRAFT_30083</name>
</gene>
<dbReference type="PANTHER" id="PTHR40633">
    <property type="entry name" value="MATRIX PROTEIN, PUTATIVE (AFU_ORTHOLOGUE AFUA_8G05410)-RELATED"/>
    <property type="match status" value="1"/>
</dbReference>
<protein>
    <submittedName>
        <fullName evidence="5">Ser-Thr-rich glycosyl-phosphatidyl-inositol-anchored membrane family-domain-containing protein</fullName>
    </submittedName>
</protein>
<sequence length="248" mass="25282">MKAALASALAVALAAAPALANFSPTFPISNSVWPAGSEQTITWQDNGAAPHINSINSFKLELQTGTDTKQVTLAVVGTNLKGSDGSVKFTIPADIGPSGKVYFFRFTPTNGDISWTTRFTLTGGTGTFPPTVELPPGSSVSTAPGSRTSSSSSSPTPTDGSDSNKSNSNDKSKPTSSPSSTTSSASDENDKSTSTDSDKSTSTSTTKETSRPDEDSVDSSAISMLHGTEAVLSSFLLAGMGALVAALL</sequence>
<dbReference type="InterPro" id="IPR052982">
    <property type="entry name" value="SRP1/TIP1-like"/>
</dbReference>
<dbReference type="InterPro" id="IPR018466">
    <property type="entry name" value="Kre9/Knh1-like_N"/>
</dbReference>